<dbReference type="AlphaFoldDB" id="A0A1F8DXI9"/>
<dbReference type="EMBL" id="MGIT01000001">
    <property type="protein sequence ID" value="OGM93261.1"/>
    <property type="molecule type" value="Genomic_DNA"/>
</dbReference>
<evidence type="ECO:0000313" key="3">
    <source>
        <dbReference type="Proteomes" id="UP000176422"/>
    </source>
</evidence>
<keyword evidence="1" id="KW-0472">Membrane</keyword>
<feature type="transmembrane region" description="Helical" evidence="1">
    <location>
        <begin position="153"/>
        <end position="177"/>
    </location>
</feature>
<accession>A0A1F8DXI9</accession>
<name>A0A1F8DXI9_9BACT</name>
<dbReference type="STRING" id="1802559.A2372_02545"/>
<reference evidence="2 3" key="1">
    <citation type="journal article" date="2016" name="Nat. Commun.">
        <title>Thousands of microbial genomes shed light on interconnected biogeochemical processes in an aquifer system.</title>
        <authorList>
            <person name="Anantharaman K."/>
            <person name="Brown C.T."/>
            <person name="Hug L.A."/>
            <person name="Sharon I."/>
            <person name="Castelle C.J."/>
            <person name="Probst A.J."/>
            <person name="Thomas B.C."/>
            <person name="Singh A."/>
            <person name="Wilkins M.J."/>
            <person name="Karaoz U."/>
            <person name="Brodie E.L."/>
            <person name="Williams K.H."/>
            <person name="Hubbard S.S."/>
            <person name="Banfield J.F."/>
        </authorList>
    </citation>
    <scope>NUCLEOTIDE SEQUENCE [LARGE SCALE GENOMIC DNA]</scope>
</reference>
<protein>
    <submittedName>
        <fullName evidence="2">Uncharacterized protein</fullName>
    </submittedName>
</protein>
<feature type="transmembrane region" description="Helical" evidence="1">
    <location>
        <begin position="97"/>
        <end position="119"/>
    </location>
</feature>
<evidence type="ECO:0000256" key="1">
    <source>
        <dbReference type="SAM" id="Phobius"/>
    </source>
</evidence>
<proteinExistence type="predicted"/>
<comment type="caution">
    <text evidence="2">The sequence shown here is derived from an EMBL/GenBank/DDBJ whole genome shotgun (WGS) entry which is preliminary data.</text>
</comment>
<gene>
    <name evidence="2" type="ORF">A2372_02545</name>
</gene>
<dbReference type="Proteomes" id="UP000176422">
    <property type="component" value="Unassembled WGS sequence"/>
</dbReference>
<keyword evidence="1" id="KW-1133">Transmembrane helix</keyword>
<sequence length="254" mass="28663">MNDSTHNTTMLQEFYKKPILSGIVIAAIIHSIAILTRELSPTPVFPVIINALAFNGSWIYMACVGLMLIINAKKVGDFFTCIPQRVGAKTIEGQKLVLGYEFISLFILLFAFPAITYFYGQVEHYFAAQHPELHRFIDYMPFTDLINRAMTSFPFFITLFVLVSLICVIAPHTYFAYKCAKRSTDPLHSAIGFSILLSTIVMGIVFELVFLNIESWMAIALIATGPVVLISLIIINIMMLRYHNKFILCDELSD</sequence>
<keyword evidence="1" id="KW-0812">Transmembrane</keyword>
<feature type="transmembrane region" description="Helical" evidence="1">
    <location>
        <begin position="19"/>
        <end position="36"/>
    </location>
</feature>
<feature type="transmembrane region" description="Helical" evidence="1">
    <location>
        <begin position="216"/>
        <end position="238"/>
    </location>
</feature>
<organism evidence="2 3">
    <name type="scientific">Candidatus Wolfebacteria bacterium RIFOXYB1_FULL_54_12</name>
    <dbReference type="NCBI Taxonomy" id="1802559"/>
    <lineage>
        <taxon>Bacteria</taxon>
        <taxon>Candidatus Wolfeibacteriota</taxon>
    </lineage>
</organism>
<feature type="transmembrane region" description="Helical" evidence="1">
    <location>
        <begin position="189"/>
        <end position="210"/>
    </location>
</feature>
<feature type="transmembrane region" description="Helical" evidence="1">
    <location>
        <begin position="48"/>
        <end position="70"/>
    </location>
</feature>
<evidence type="ECO:0000313" key="2">
    <source>
        <dbReference type="EMBL" id="OGM93261.1"/>
    </source>
</evidence>